<dbReference type="RefSeq" id="WP_254414237.1">
    <property type="nucleotide sequence ID" value="NZ_CP099631.1"/>
</dbReference>
<accession>A0ABY5EA52</accession>
<gene>
    <name evidence="2" type="ORF">NFI80_25310</name>
</gene>
<dbReference type="Pfam" id="PF22311">
    <property type="entry name" value="DUF6970"/>
    <property type="match status" value="1"/>
</dbReference>
<dbReference type="EMBL" id="CP099631">
    <property type="protein sequence ID" value="UTM21795.1"/>
    <property type="molecule type" value="Genomic_DNA"/>
</dbReference>
<evidence type="ECO:0000313" key="3">
    <source>
        <dbReference type="Proteomes" id="UP001055420"/>
    </source>
</evidence>
<sequence length="104" mass="11505">MLFSCSDNDIAQDTPSCVKKIIEDLKNGEVDNPPAKIYRYQYEGRTVYYIPAKCCDIPSVLLDDNCHSICSPDGGLGGAGNGTCTDFHKKATDQKLIWEDKRGK</sequence>
<geneLocation type="plasmid" evidence="2 3">
    <name>unnamed</name>
</geneLocation>
<evidence type="ECO:0000259" key="1">
    <source>
        <dbReference type="Pfam" id="PF22311"/>
    </source>
</evidence>
<evidence type="ECO:0000313" key="2">
    <source>
        <dbReference type="EMBL" id="UTM21795.1"/>
    </source>
</evidence>
<feature type="domain" description="DUF6970" evidence="1">
    <location>
        <begin position="24"/>
        <end position="100"/>
    </location>
</feature>
<organism evidence="2 3">
    <name type="scientific">Dyadobacter chenhuakuii</name>
    <dbReference type="NCBI Taxonomy" id="2909339"/>
    <lineage>
        <taxon>Bacteria</taxon>
        <taxon>Pseudomonadati</taxon>
        <taxon>Bacteroidota</taxon>
        <taxon>Cytophagia</taxon>
        <taxon>Cytophagales</taxon>
        <taxon>Spirosomataceae</taxon>
        <taxon>Dyadobacter</taxon>
    </lineage>
</organism>
<dbReference type="Proteomes" id="UP001055420">
    <property type="component" value="Plasmid unnamed"/>
</dbReference>
<keyword evidence="2" id="KW-0614">Plasmid</keyword>
<protein>
    <recommendedName>
        <fullName evidence="1">DUF6970 domain-containing protein</fullName>
    </recommendedName>
</protein>
<reference evidence="2" key="1">
    <citation type="submission" date="2022-06" db="EMBL/GenBank/DDBJ databases">
        <title>Novel species in genus Dyadobacter.</title>
        <authorList>
            <person name="Ma C."/>
        </authorList>
    </citation>
    <scope>NUCLEOTIDE SEQUENCE</scope>
    <source>
        <strain evidence="2">CY22</strain>
        <plasmid evidence="2">unnamed</plasmid>
    </source>
</reference>
<keyword evidence="3" id="KW-1185">Reference proteome</keyword>
<proteinExistence type="predicted"/>
<dbReference type="InterPro" id="IPR054243">
    <property type="entry name" value="DUF6970"/>
</dbReference>
<name>A0ABY5EA52_9BACT</name>